<evidence type="ECO:0000256" key="1">
    <source>
        <dbReference type="ARBA" id="ARBA00001913"/>
    </source>
</evidence>
<protein>
    <submittedName>
        <fullName evidence="4">Galactose mutarotase</fullName>
    </submittedName>
</protein>
<evidence type="ECO:0000256" key="3">
    <source>
        <dbReference type="ARBA" id="ARBA00022837"/>
    </source>
</evidence>
<comment type="subunit">
    <text evidence="2">Monomer.</text>
</comment>
<dbReference type="Proteomes" id="UP000185221">
    <property type="component" value="Unassembled WGS sequence"/>
</dbReference>
<comment type="cofactor">
    <cofactor evidence="1">
        <name>Ca(2+)</name>
        <dbReference type="ChEBI" id="CHEBI:29108"/>
    </cofactor>
</comment>
<proteinExistence type="predicted"/>
<organism evidence="4 5">
    <name type="scientific">Algoriphagus halophilus</name>
    <dbReference type="NCBI Taxonomy" id="226505"/>
    <lineage>
        <taxon>Bacteria</taxon>
        <taxon>Pseudomonadati</taxon>
        <taxon>Bacteroidota</taxon>
        <taxon>Cytophagia</taxon>
        <taxon>Cytophagales</taxon>
        <taxon>Cyclobacteriaceae</taxon>
        <taxon>Algoriphagus</taxon>
    </lineage>
</organism>
<dbReference type="AlphaFoldDB" id="A0A1N6H5U5"/>
<keyword evidence="5" id="KW-1185">Reference proteome</keyword>
<dbReference type="RefSeq" id="WP_074226605.1">
    <property type="nucleotide sequence ID" value="NZ_FSRC01000003.1"/>
</dbReference>
<dbReference type="InterPro" id="IPR014718">
    <property type="entry name" value="GH-type_carb-bd"/>
</dbReference>
<sequence>MNSPEIAQIDNWKRKISNSQQLGGIETSVLDNGPGRGVRIAWINTGSGLRYKVILDRGMDILDCFFNESSLAWISHSGHVSPQPFSNKGIDWLRTFGGGLLTTCGLSNAGPPNSDESGERGLHGNFSNIPAELISIKQPDLYRNDLSFEIVGKITETSTFGPSLELTRTISGELGSAAIRISDTVLNRGNTPAPHMVLYHINCGWPLIDDGTRIVWQGDIIPKANDINNTDFNKKHQFTRCAPPLQEHDGFGEDVAFIKPSSVDADQVVCGYANDALQLGLKISFSKKQLPWLIHWQHWGENEYVTALEPATNPPIGQAEARKNQTLIMLQPGEYKSYELTLEAITGKDVNDFK</sequence>
<evidence type="ECO:0000313" key="4">
    <source>
        <dbReference type="EMBL" id="SIO15191.1"/>
    </source>
</evidence>
<accession>A0A1N6H5U5</accession>
<keyword evidence="3" id="KW-0106">Calcium</keyword>
<dbReference type="OrthoDB" id="9791280at2"/>
<dbReference type="EMBL" id="FSRC01000003">
    <property type="protein sequence ID" value="SIO15191.1"/>
    <property type="molecule type" value="Genomic_DNA"/>
</dbReference>
<dbReference type="STRING" id="226505.SAMN05444394_3583"/>
<dbReference type="Pfam" id="PF14486">
    <property type="entry name" value="DUF4432"/>
    <property type="match status" value="1"/>
</dbReference>
<dbReference type="GO" id="GO:0030246">
    <property type="term" value="F:carbohydrate binding"/>
    <property type="evidence" value="ECO:0007669"/>
    <property type="project" value="InterPro"/>
</dbReference>
<gene>
    <name evidence="4" type="ORF">SAMN05444394_3583</name>
</gene>
<dbReference type="CDD" id="cd09023">
    <property type="entry name" value="Aldose_epim_Ec_c4013"/>
    <property type="match status" value="1"/>
</dbReference>
<evidence type="ECO:0000313" key="5">
    <source>
        <dbReference type="Proteomes" id="UP000185221"/>
    </source>
</evidence>
<dbReference type="Gene3D" id="2.70.98.10">
    <property type="match status" value="1"/>
</dbReference>
<dbReference type="InterPro" id="IPR027839">
    <property type="entry name" value="DUF4432"/>
</dbReference>
<reference evidence="5" key="1">
    <citation type="submission" date="2016-11" db="EMBL/GenBank/DDBJ databases">
        <authorList>
            <person name="Varghese N."/>
            <person name="Submissions S."/>
        </authorList>
    </citation>
    <scope>NUCLEOTIDE SEQUENCE [LARGE SCALE GENOMIC DNA]</scope>
    <source>
        <strain evidence="5">DSM 15292</strain>
    </source>
</reference>
<evidence type="ECO:0000256" key="2">
    <source>
        <dbReference type="ARBA" id="ARBA00011245"/>
    </source>
</evidence>
<name>A0A1N6H5U5_9BACT</name>